<comment type="cofactor">
    <cofactor evidence="2">
        <name>Mn(2+)</name>
        <dbReference type="ChEBI" id="CHEBI:29035"/>
    </cofactor>
</comment>
<name>A0A1T4NKG1_9BACT</name>
<evidence type="ECO:0000256" key="6">
    <source>
        <dbReference type="ARBA" id="ARBA00022801"/>
    </source>
</evidence>
<dbReference type="RefSeq" id="WP_078668224.1">
    <property type="nucleotide sequence ID" value="NZ_FUWZ01000001.1"/>
</dbReference>
<dbReference type="PANTHER" id="PTHR43226:SF4">
    <property type="entry name" value="XAA-PRO AMINOPEPTIDASE 3"/>
    <property type="match status" value="1"/>
</dbReference>
<comment type="catalytic activity">
    <reaction evidence="1">
        <text>Release of any N-terminal amino acid, including proline, that is linked to proline, even from a dipeptide or tripeptide.</text>
        <dbReference type="EC" id="3.4.11.9"/>
    </reaction>
</comment>
<comment type="similarity">
    <text evidence="3">Belongs to the peptidase M24B family.</text>
</comment>
<evidence type="ECO:0000256" key="5">
    <source>
        <dbReference type="ARBA" id="ARBA00022723"/>
    </source>
</evidence>
<keyword evidence="6" id="KW-0378">Hydrolase</keyword>
<reference evidence="10" key="1">
    <citation type="submission" date="2017-02" db="EMBL/GenBank/DDBJ databases">
        <authorList>
            <person name="Varghese N."/>
            <person name="Submissions S."/>
        </authorList>
    </citation>
    <scope>NUCLEOTIDE SEQUENCE [LARGE SCALE GENOMIC DNA]</scope>
    <source>
        <strain evidence="10">DSM 22224</strain>
    </source>
</reference>
<dbReference type="Gene3D" id="3.40.350.10">
    <property type="entry name" value="Creatinase/prolidase N-terminal domain"/>
    <property type="match status" value="1"/>
</dbReference>
<feature type="domain" description="Aminopeptidase P N-terminal" evidence="8">
    <location>
        <begin position="1"/>
        <end position="133"/>
    </location>
</feature>
<evidence type="ECO:0000256" key="7">
    <source>
        <dbReference type="ARBA" id="ARBA00023211"/>
    </source>
</evidence>
<gene>
    <name evidence="9" type="ORF">SAMN04488128_1011634</name>
</gene>
<keyword evidence="9" id="KW-0031">Aminopeptidase</keyword>
<dbReference type="Proteomes" id="UP000190367">
    <property type="component" value="Unassembled WGS sequence"/>
</dbReference>
<dbReference type="InterPro" id="IPR029149">
    <property type="entry name" value="Creatin/AminoP/Spt16_N"/>
</dbReference>
<dbReference type="InterPro" id="IPR036005">
    <property type="entry name" value="Creatinase/aminopeptidase-like"/>
</dbReference>
<proteinExistence type="inferred from homology"/>
<evidence type="ECO:0000256" key="2">
    <source>
        <dbReference type="ARBA" id="ARBA00001936"/>
    </source>
</evidence>
<evidence type="ECO:0000256" key="1">
    <source>
        <dbReference type="ARBA" id="ARBA00001424"/>
    </source>
</evidence>
<evidence type="ECO:0000313" key="9">
    <source>
        <dbReference type="EMBL" id="SJZ79770.1"/>
    </source>
</evidence>
<organism evidence="9 10">
    <name type="scientific">Chitinophaga eiseniae</name>
    <dbReference type="NCBI Taxonomy" id="634771"/>
    <lineage>
        <taxon>Bacteria</taxon>
        <taxon>Pseudomonadati</taxon>
        <taxon>Bacteroidota</taxon>
        <taxon>Chitinophagia</taxon>
        <taxon>Chitinophagales</taxon>
        <taxon>Chitinophagaceae</taxon>
        <taxon>Chitinophaga</taxon>
    </lineage>
</organism>
<dbReference type="Gene3D" id="3.90.230.10">
    <property type="entry name" value="Creatinase/methionine aminopeptidase superfamily"/>
    <property type="match status" value="1"/>
</dbReference>
<keyword evidence="10" id="KW-1185">Reference proteome</keyword>
<dbReference type="InterPro" id="IPR007865">
    <property type="entry name" value="Aminopep_P_N"/>
</dbReference>
<accession>A0A1T4NKG1</accession>
<dbReference type="STRING" id="634771.SAMN04488128_1011634"/>
<evidence type="ECO:0000256" key="4">
    <source>
        <dbReference type="ARBA" id="ARBA00012574"/>
    </source>
</evidence>
<dbReference type="SMART" id="SM01011">
    <property type="entry name" value="AMP_N"/>
    <property type="match status" value="1"/>
</dbReference>
<dbReference type="Pfam" id="PF00557">
    <property type="entry name" value="Peptidase_M24"/>
    <property type="match status" value="1"/>
</dbReference>
<keyword evidence="7" id="KW-0464">Manganese</keyword>
<dbReference type="GO" id="GO:0005829">
    <property type="term" value="C:cytosol"/>
    <property type="evidence" value="ECO:0007669"/>
    <property type="project" value="TreeGrafter"/>
</dbReference>
<keyword evidence="9" id="KW-0645">Protease</keyword>
<evidence type="ECO:0000313" key="10">
    <source>
        <dbReference type="Proteomes" id="UP000190367"/>
    </source>
</evidence>
<evidence type="ECO:0000256" key="3">
    <source>
        <dbReference type="ARBA" id="ARBA00008766"/>
    </source>
</evidence>
<dbReference type="PANTHER" id="PTHR43226">
    <property type="entry name" value="XAA-PRO AMINOPEPTIDASE 3"/>
    <property type="match status" value="1"/>
</dbReference>
<dbReference type="SUPFAM" id="SSF53092">
    <property type="entry name" value="Creatinase/prolidase N-terminal domain"/>
    <property type="match status" value="1"/>
</dbReference>
<dbReference type="EMBL" id="FUWZ01000001">
    <property type="protein sequence ID" value="SJZ79770.1"/>
    <property type="molecule type" value="Genomic_DNA"/>
</dbReference>
<dbReference type="OrthoDB" id="9806388at2"/>
<dbReference type="GO" id="GO:0006508">
    <property type="term" value="P:proteolysis"/>
    <property type="evidence" value="ECO:0007669"/>
    <property type="project" value="TreeGrafter"/>
</dbReference>
<dbReference type="GO" id="GO:0030145">
    <property type="term" value="F:manganese ion binding"/>
    <property type="evidence" value="ECO:0007669"/>
    <property type="project" value="InterPro"/>
</dbReference>
<dbReference type="InterPro" id="IPR052433">
    <property type="entry name" value="X-Pro_dipept-like"/>
</dbReference>
<sequence length="418" mass="47701">MFSEHRQRLVRQLPAGAAALLSANDIMPTNADGTMPYYPNVNVYYLTGLPEEDAMLALFPGHPDPALREILFIKRVDQLFVKWLGRRADKNTASEISGIRTVFYTDEYWAVMKRVLPLCSTIYLHTNEHARSENETQTREDRLLLACKQLYPLHRYERLYPILARQRNAKTPDEIALLRKACEITEKGFRRVLQTIRPGQTGMQVAAEMIHEYMQHNATWAYEPIVAFGADACILHLRANESVGKDGELVLIDAAARHQYYNADLTRSFPLNGRFTPRQRAYYNAVLRVHKQVAQSVKAGILIKDLWKISNNLLLEELVGLGLCTTADISKHGAQHYLNKHCYHNVSHFLGLDLHDTGYHDEPMPAGAVITNEPGIYNEEECIGVRIENDLLVTENGYEDLMKTIPKEAEEIEDLMNR</sequence>
<dbReference type="Pfam" id="PF05195">
    <property type="entry name" value="AMP_N"/>
    <property type="match status" value="1"/>
</dbReference>
<protein>
    <recommendedName>
        <fullName evidence="4">Xaa-Pro aminopeptidase</fullName>
        <ecNumber evidence="4">3.4.11.9</ecNumber>
    </recommendedName>
</protein>
<dbReference type="AlphaFoldDB" id="A0A1T4NKG1"/>
<dbReference type="InterPro" id="IPR000994">
    <property type="entry name" value="Pept_M24"/>
</dbReference>
<dbReference type="EC" id="3.4.11.9" evidence="4"/>
<evidence type="ECO:0000259" key="8">
    <source>
        <dbReference type="SMART" id="SM01011"/>
    </source>
</evidence>
<dbReference type="SUPFAM" id="SSF55920">
    <property type="entry name" value="Creatinase/aminopeptidase"/>
    <property type="match status" value="1"/>
</dbReference>
<dbReference type="GO" id="GO:0070006">
    <property type="term" value="F:metalloaminopeptidase activity"/>
    <property type="evidence" value="ECO:0007669"/>
    <property type="project" value="InterPro"/>
</dbReference>
<keyword evidence="5" id="KW-0479">Metal-binding</keyword>